<dbReference type="PANTHER" id="PTHR35936">
    <property type="entry name" value="MEMBRANE-BOUND LYTIC MUREIN TRANSGLYCOSYLASE F"/>
    <property type="match status" value="1"/>
</dbReference>
<dbReference type="Gene3D" id="3.40.190.10">
    <property type="entry name" value="Periplasmic binding protein-like II"/>
    <property type="match status" value="2"/>
</dbReference>
<organism evidence="4 5">
    <name type="scientific">Kaistia defluvii</name>
    <dbReference type="NCBI Taxonomy" id="410841"/>
    <lineage>
        <taxon>Bacteria</taxon>
        <taxon>Pseudomonadati</taxon>
        <taxon>Pseudomonadota</taxon>
        <taxon>Alphaproteobacteria</taxon>
        <taxon>Hyphomicrobiales</taxon>
        <taxon>Kaistiaceae</taxon>
        <taxon>Kaistia</taxon>
    </lineage>
</organism>
<accession>A0ABV2R2D9</accession>
<proteinExistence type="predicted"/>
<evidence type="ECO:0000256" key="1">
    <source>
        <dbReference type="ARBA" id="ARBA00022729"/>
    </source>
</evidence>
<comment type="caution">
    <text evidence="4">The sequence shown here is derived from an EMBL/GenBank/DDBJ whole genome shotgun (WGS) entry which is preliminary data.</text>
</comment>
<keyword evidence="1 2" id="KW-0732">Signal</keyword>
<dbReference type="RefSeq" id="WP_354551919.1">
    <property type="nucleotide sequence ID" value="NZ_JBEPSM010000002.1"/>
</dbReference>
<protein>
    <submittedName>
        <fullName evidence="4">Polar amino acid transport system substrate-binding protein</fullName>
    </submittedName>
</protein>
<dbReference type="Proteomes" id="UP001549321">
    <property type="component" value="Unassembled WGS sequence"/>
</dbReference>
<evidence type="ECO:0000259" key="3">
    <source>
        <dbReference type="SMART" id="SM00062"/>
    </source>
</evidence>
<dbReference type="PANTHER" id="PTHR35936:SF35">
    <property type="entry name" value="L-CYSTINE-BINDING PROTEIN TCYJ"/>
    <property type="match status" value="1"/>
</dbReference>
<feature type="chain" id="PRO_5046947327" evidence="2">
    <location>
        <begin position="26"/>
        <end position="292"/>
    </location>
</feature>
<dbReference type="Pfam" id="PF00497">
    <property type="entry name" value="SBP_bac_3"/>
    <property type="match status" value="1"/>
</dbReference>
<evidence type="ECO:0000256" key="2">
    <source>
        <dbReference type="SAM" id="SignalP"/>
    </source>
</evidence>
<keyword evidence="5" id="KW-1185">Reference proteome</keyword>
<gene>
    <name evidence="4" type="ORF">ABIE08_002802</name>
</gene>
<feature type="domain" description="Solute-binding protein family 3/N-terminal" evidence="3">
    <location>
        <begin position="62"/>
        <end position="290"/>
    </location>
</feature>
<dbReference type="EMBL" id="JBEPSM010000002">
    <property type="protein sequence ID" value="MET4634856.1"/>
    <property type="molecule type" value="Genomic_DNA"/>
</dbReference>
<sequence length="292" mass="30969">MASIAIWTSIAMLAGLMATVGGAKAQDAAATPAVNSAPAVAIPNLWDPNRRLDRPATTALTGIRFTTTDDFPPFNFTGPDGKLTGFNVDLARAICRELSVPCTIQARPWDGLVETIAVGRVDAALAGIAITPENRAKLDFSDVYLRPVARFAGRKGESAARLNAEGLAGRKIAVTKGSSHEAYLAAFFPASTRVAVETPSAAEEALKAGSVDLVFGDGVQLAFWLQSEPAAGCCDFVGGAYVEPHFFGQGLAIALPPNRNDLRLAVNWALDSLYDKGVFAELYLRYFPVGYF</sequence>
<evidence type="ECO:0000313" key="4">
    <source>
        <dbReference type="EMBL" id="MET4634856.1"/>
    </source>
</evidence>
<reference evidence="4 5" key="1">
    <citation type="submission" date="2024-06" db="EMBL/GenBank/DDBJ databases">
        <title>Sorghum-associated microbial communities from plants grown in Nebraska, USA.</title>
        <authorList>
            <person name="Schachtman D."/>
        </authorList>
    </citation>
    <scope>NUCLEOTIDE SEQUENCE [LARGE SCALE GENOMIC DNA]</scope>
    <source>
        <strain evidence="4 5">3207</strain>
    </source>
</reference>
<name>A0ABV2R2D9_9HYPH</name>
<dbReference type="InterPro" id="IPR001638">
    <property type="entry name" value="Solute-binding_3/MltF_N"/>
</dbReference>
<dbReference type="SMART" id="SM00062">
    <property type="entry name" value="PBPb"/>
    <property type="match status" value="1"/>
</dbReference>
<dbReference type="SUPFAM" id="SSF53850">
    <property type="entry name" value="Periplasmic binding protein-like II"/>
    <property type="match status" value="1"/>
</dbReference>
<evidence type="ECO:0000313" key="5">
    <source>
        <dbReference type="Proteomes" id="UP001549321"/>
    </source>
</evidence>
<feature type="signal peptide" evidence="2">
    <location>
        <begin position="1"/>
        <end position="25"/>
    </location>
</feature>